<organism evidence="1 2">
    <name type="scientific">Paraburkholderia polaris</name>
    <dbReference type="NCBI Taxonomy" id="2728848"/>
    <lineage>
        <taxon>Bacteria</taxon>
        <taxon>Pseudomonadati</taxon>
        <taxon>Pseudomonadota</taxon>
        <taxon>Betaproteobacteria</taxon>
        <taxon>Burkholderiales</taxon>
        <taxon>Burkholderiaceae</taxon>
        <taxon>Paraburkholderia</taxon>
    </lineage>
</organism>
<protein>
    <submittedName>
        <fullName evidence="1">Uncharacterized protein</fullName>
    </submittedName>
</protein>
<sequence length="49" mass="5317">MNTMVNAAAGVVALDGPQTRHRAMTSGGTCGSVRRAQNVRFKPRFNQKQ</sequence>
<keyword evidence="2" id="KW-1185">Reference proteome</keyword>
<proteinExistence type="predicted"/>
<accession>A0A848IFD4</accession>
<dbReference type="Proteomes" id="UP000544134">
    <property type="component" value="Unassembled WGS sequence"/>
</dbReference>
<name>A0A848IFD4_9BURK</name>
<dbReference type="EMBL" id="JABBGJ010000021">
    <property type="protein sequence ID" value="NMM00331.1"/>
    <property type="molecule type" value="Genomic_DNA"/>
</dbReference>
<reference evidence="1 2" key="1">
    <citation type="submission" date="2020-04" db="EMBL/GenBank/DDBJ databases">
        <title>Paraburkholderia sp. RP-4-7 isolated from soil.</title>
        <authorList>
            <person name="Dahal R.H."/>
        </authorList>
    </citation>
    <scope>NUCLEOTIDE SEQUENCE [LARGE SCALE GENOMIC DNA]</scope>
    <source>
        <strain evidence="1 2">RP-4-7</strain>
    </source>
</reference>
<dbReference type="RefSeq" id="WP_169487261.1">
    <property type="nucleotide sequence ID" value="NZ_JABBGJ010000021.1"/>
</dbReference>
<comment type="caution">
    <text evidence="1">The sequence shown here is derived from an EMBL/GenBank/DDBJ whole genome shotgun (WGS) entry which is preliminary data.</text>
</comment>
<dbReference type="AlphaFoldDB" id="A0A848IFD4"/>
<evidence type="ECO:0000313" key="2">
    <source>
        <dbReference type="Proteomes" id="UP000544134"/>
    </source>
</evidence>
<gene>
    <name evidence="1" type="ORF">HHL24_20610</name>
</gene>
<evidence type="ECO:0000313" key="1">
    <source>
        <dbReference type="EMBL" id="NMM00331.1"/>
    </source>
</evidence>